<dbReference type="Proteomes" id="UP000479190">
    <property type="component" value="Unassembled WGS sequence"/>
</dbReference>
<evidence type="ECO:0000313" key="1">
    <source>
        <dbReference type="EMBL" id="CAB0034826.1"/>
    </source>
</evidence>
<dbReference type="PANTHER" id="PTHR47331:SF5">
    <property type="entry name" value="RIBONUCLEASE H"/>
    <property type="match status" value="1"/>
</dbReference>
<dbReference type="AlphaFoldDB" id="A0A6H5IE71"/>
<reference evidence="1 2" key="1">
    <citation type="submission" date="2020-02" db="EMBL/GenBank/DDBJ databases">
        <authorList>
            <person name="Ferguson B K."/>
        </authorList>
    </citation>
    <scope>NUCLEOTIDE SEQUENCE [LARGE SCALE GENOMIC DNA]</scope>
</reference>
<evidence type="ECO:0008006" key="3">
    <source>
        <dbReference type="Google" id="ProtNLM"/>
    </source>
</evidence>
<gene>
    <name evidence="1" type="ORF">TBRA_LOCUS6724</name>
</gene>
<accession>A0A6H5IE71</accession>
<dbReference type="PANTHER" id="PTHR47331">
    <property type="entry name" value="PHD-TYPE DOMAIN-CONTAINING PROTEIN"/>
    <property type="match status" value="1"/>
</dbReference>
<name>A0A6H5IE71_9HYME</name>
<keyword evidence="2" id="KW-1185">Reference proteome</keyword>
<evidence type="ECO:0000313" key="2">
    <source>
        <dbReference type="Proteomes" id="UP000479190"/>
    </source>
</evidence>
<organism evidence="1 2">
    <name type="scientific">Trichogramma brassicae</name>
    <dbReference type="NCBI Taxonomy" id="86971"/>
    <lineage>
        <taxon>Eukaryota</taxon>
        <taxon>Metazoa</taxon>
        <taxon>Ecdysozoa</taxon>
        <taxon>Arthropoda</taxon>
        <taxon>Hexapoda</taxon>
        <taxon>Insecta</taxon>
        <taxon>Pterygota</taxon>
        <taxon>Neoptera</taxon>
        <taxon>Endopterygota</taxon>
        <taxon>Hymenoptera</taxon>
        <taxon>Apocrita</taxon>
        <taxon>Proctotrupomorpha</taxon>
        <taxon>Chalcidoidea</taxon>
        <taxon>Trichogrammatidae</taxon>
        <taxon>Trichogramma</taxon>
    </lineage>
</organism>
<proteinExistence type="predicted"/>
<dbReference type="OrthoDB" id="5920040at2759"/>
<protein>
    <recommendedName>
        <fullName evidence="3">Peptidase aspartic putative domain-containing protein</fullName>
    </recommendedName>
</protein>
<sequence length="528" mass="59209">MSVLRFYIASSYFLFVIVFVRRLMGHEAQAEFAEIIKELCDTIRNQPRADWTLGRIRARGELLEEYWSDFQRNHVDLPTDDPELRGLDRNVYISVQAAYIEAKSILYDAQAGFETLERPSWSALTPLINKARLGREIIRHLLQRSPIFSAAVAEWRLLVPRALSQLANLQPRQGSLGGPTAVLAILDACSEITIMSMKVAKGIGAPLNSANIDIRAIGGGVVNRSRQTATIFIYPDGQSSPVTCTSVCVRHLGIMTPSSAFPATVDAPWNEERLADAHYNEPGPIELLIGADVLPLLLRPGLLSHCDLAAQNTVFGWTIFGRQRTHGSREAATCLSSLQDEETPKWHTQLIALLQRFWELEDVPPAQRTSPTDRHCEELFAQHRRDSTGRYVVRLPVKPDAARTLGTSEASARATLRNLHRRMDRQPEFAEEYRLFMDTYEQMGHMKRLRTFEIDSPESHSNYIPHHGIWQQGNDGQKLRVVFDASRPTSTGVSLNDVLCRDQSFSATFGRCCSVGGLTNSLSVLIYA</sequence>
<dbReference type="EMBL" id="CADCXV010000760">
    <property type="protein sequence ID" value="CAB0034826.1"/>
    <property type="molecule type" value="Genomic_DNA"/>
</dbReference>